<dbReference type="GO" id="GO:0004311">
    <property type="term" value="F:geranylgeranyl diphosphate synthase activity"/>
    <property type="evidence" value="ECO:0007669"/>
    <property type="project" value="TreeGrafter"/>
</dbReference>
<gene>
    <name evidence="5" type="ORF">Syun_014181</name>
</gene>
<comment type="similarity">
    <text evidence="2">Belongs to the FPP/GGPP synthase family.</text>
</comment>
<dbReference type="PANTHER" id="PTHR43281">
    <property type="entry name" value="FARNESYL DIPHOSPHATE SYNTHASE"/>
    <property type="match status" value="1"/>
</dbReference>
<accession>A0AAP0JJX6</accession>
<keyword evidence="4" id="KW-0460">Magnesium</keyword>
<evidence type="ECO:0008006" key="7">
    <source>
        <dbReference type="Google" id="ProtNLM"/>
    </source>
</evidence>
<name>A0AAP0JJX6_9MAGN</name>
<dbReference type="InterPro" id="IPR008949">
    <property type="entry name" value="Isoprenoid_synthase_dom_sf"/>
</dbReference>
<keyword evidence="3" id="KW-0479">Metal-binding</keyword>
<evidence type="ECO:0000256" key="4">
    <source>
        <dbReference type="ARBA" id="ARBA00022842"/>
    </source>
</evidence>
<dbReference type="GO" id="GO:0046872">
    <property type="term" value="F:metal ion binding"/>
    <property type="evidence" value="ECO:0007669"/>
    <property type="project" value="UniProtKB-KW"/>
</dbReference>
<protein>
    <recommendedName>
        <fullName evidence="7">Geranylgeranyl diphosphate synthase</fullName>
    </recommendedName>
</protein>
<proteinExistence type="inferred from homology"/>
<dbReference type="PANTHER" id="PTHR43281:SF24">
    <property type="entry name" value="OS07G0580900 PROTEIN"/>
    <property type="match status" value="1"/>
</dbReference>
<keyword evidence="6" id="KW-1185">Reference proteome</keyword>
<dbReference type="SUPFAM" id="SSF48576">
    <property type="entry name" value="Terpenoid synthases"/>
    <property type="match status" value="1"/>
</dbReference>
<dbReference type="EMBL" id="JBBNAF010000006">
    <property type="protein sequence ID" value="KAK9134851.1"/>
    <property type="molecule type" value="Genomic_DNA"/>
</dbReference>
<comment type="caution">
    <text evidence="5">The sequence shown here is derived from an EMBL/GenBank/DDBJ whole genome shotgun (WGS) entry which is preliminary data.</text>
</comment>
<dbReference type="InterPro" id="IPR000092">
    <property type="entry name" value="Polyprenyl_synt"/>
</dbReference>
<evidence type="ECO:0000313" key="5">
    <source>
        <dbReference type="EMBL" id="KAK9134851.1"/>
    </source>
</evidence>
<comment type="cofactor">
    <cofactor evidence="1">
        <name>Mg(2+)</name>
        <dbReference type="ChEBI" id="CHEBI:18420"/>
    </cofactor>
</comment>
<evidence type="ECO:0000256" key="3">
    <source>
        <dbReference type="ARBA" id="ARBA00022723"/>
    </source>
</evidence>
<evidence type="ECO:0000256" key="2">
    <source>
        <dbReference type="ARBA" id="ARBA00006706"/>
    </source>
</evidence>
<dbReference type="Proteomes" id="UP001420932">
    <property type="component" value="Unassembled WGS sequence"/>
</dbReference>
<dbReference type="GO" id="GO:0008299">
    <property type="term" value="P:isoprenoid biosynthetic process"/>
    <property type="evidence" value="ECO:0007669"/>
    <property type="project" value="InterPro"/>
</dbReference>
<reference evidence="5 6" key="1">
    <citation type="submission" date="2024-01" db="EMBL/GenBank/DDBJ databases">
        <title>Genome assemblies of Stephania.</title>
        <authorList>
            <person name="Yang L."/>
        </authorList>
    </citation>
    <scope>NUCLEOTIDE SEQUENCE [LARGE SCALE GENOMIC DNA]</scope>
    <source>
        <strain evidence="5">YNDBR</strain>
        <tissue evidence="5">Leaf</tissue>
    </source>
</reference>
<sequence>MRYSLPAGGKSVRPALCIAACELVGGEEASAMPATCAVEMIHTMPLIHDDLPCMDNDDLRKANPQTTKSTTRTWRSWRRDALLAFAVAFEHVANATRGVSPVWIRGRRDFDDFSTMRWR</sequence>
<organism evidence="5 6">
    <name type="scientific">Stephania yunnanensis</name>
    <dbReference type="NCBI Taxonomy" id="152371"/>
    <lineage>
        <taxon>Eukaryota</taxon>
        <taxon>Viridiplantae</taxon>
        <taxon>Streptophyta</taxon>
        <taxon>Embryophyta</taxon>
        <taxon>Tracheophyta</taxon>
        <taxon>Spermatophyta</taxon>
        <taxon>Magnoliopsida</taxon>
        <taxon>Ranunculales</taxon>
        <taxon>Menispermaceae</taxon>
        <taxon>Menispermoideae</taxon>
        <taxon>Cissampelideae</taxon>
        <taxon>Stephania</taxon>
    </lineage>
</organism>
<dbReference type="Pfam" id="PF00348">
    <property type="entry name" value="polyprenyl_synt"/>
    <property type="match status" value="1"/>
</dbReference>
<dbReference type="Gene3D" id="1.10.600.10">
    <property type="entry name" value="Farnesyl Diphosphate Synthase"/>
    <property type="match status" value="1"/>
</dbReference>
<evidence type="ECO:0000256" key="1">
    <source>
        <dbReference type="ARBA" id="ARBA00001946"/>
    </source>
</evidence>
<evidence type="ECO:0000313" key="6">
    <source>
        <dbReference type="Proteomes" id="UP001420932"/>
    </source>
</evidence>
<dbReference type="AlphaFoldDB" id="A0AAP0JJX6"/>